<dbReference type="RefSeq" id="WP_182499475.1">
    <property type="nucleotide sequence ID" value="NZ_BMKM01000009.1"/>
</dbReference>
<accession>A0A8H9G3I6</accession>
<dbReference type="Pfam" id="PF16132">
    <property type="entry name" value="DUF4843"/>
    <property type="match status" value="1"/>
</dbReference>
<dbReference type="EMBL" id="BMKM01000009">
    <property type="protein sequence ID" value="GGE29327.1"/>
    <property type="molecule type" value="Genomic_DNA"/>
</dbReference>
<reference evidence="1" key="1">
    <citation type="journal article" date="2014" name="Int. J. Syst. Evol. Microbiol.">
        <title>Complete genome sequence of Corynebacterium casei LMG S-19264T (=DSM 44701T), isolated from a smear-ripened cheese.</title>
        <authorList>
            <consortium name="US DOE Joint Genome Institute (JGI-PGF)"/>
            <person name="Walter F."/>
            <person name="Albersmeier A."/>
            <person name="Kalinowski J."/>
            <person name="Ruckert C."/>
        </authorList>
    </citation>
    <scope>NUCLEOTIDE SEQUENCE</scope>
    <source>
        <strain evidence="1">CGMCC 1.15966</strain>
    </source>
</reference>
<protein>
    <submittedName>
        <fullName evidence="1">DUF4843 domain-containing protein</fullName>
    </submittedName>
</protein>
<comment type="caution">
    <text evidence="1">The sequence shown here is derived from an EMBL/GenBank/DDBJ whole genome shotgun (WGS) entry which is preliminary data.</text>
</comment>
<keyword evidence="2" id="KW-1185">Reference proteome</keyword>
<dbReference type="AlphaFoldDB" id="A0A8H9G3I6"/>
<reference evidence="1" key="2">
    <citation type="submission" date="2020-09" db="EMBL/GenBank/DDBJ databases">
        <authorList>
            <person name="Sun Q."/>
            <person name="Zhou Y."/>
        </authorList>
    </citation>
    <scope>NUCLEOTIDE SEQUENCE</scope>
    <source>
        <strain evidence="1">CGMCC 1.15966</strain>
    </source>
</reference>
<evidence type="ECO:0000313" key="2">
    <source>
        <dbReference type="Proteomes" id="UP000614460"/>
    </source>
</evidence>
<name>A0A8H9G3I6_9SPHI</name>
<evidence type="ECO:0000313" key="1">
    <source>
        <dbReference type="EMBL" id="GGE29327.1"/>
    </source>
</evidence>
<dbReference type="PROSITE" id="PS51257">
    <property type="entry name" value="PROKAR_LIPOPROTEIN"/>
    <property type="match status" value="1"/>
</dbReference>
<proteinExistence type="predicted"/>
<dbReference type="InterPro" id="IPR032299">
    <property type="entry name" value="DUF4843"/>
</dbReference>
<gene>
    <name evidence="1" type="ORF">GCM10011516_28940</name>
</gene>
<organism evidence="1 2">
    <name type="scientific">Sphingobacterium cellulitidis</name>
    <dbReference type="NCBI Taxonomy" id="1768011"/>
    <lineage>
        <taxon>Bacteria</taxon>
        <taxon>Pseudomonadati</taxon>
        <taxon>Bacteroidota</taxon>
        <taxon>Sphingobacteriia</taxon>
        <taxon>Sphingobacteriales</taxon>
        <taxon>Sphingobacteriaceae</taxon>
        <taxon>Sphingobacterium</taxon>
    </lineage>
</organism>
<sequence length="261" mass="30568">MKKLHNYILILFSFLAIQGCKEDTLTTYLDNEGGENIYFLEKYNNYRYENFMKEISLGLTPSTVTDSLILIPIRTTGQPSQTDRPVLVVPADTSSMKKGVHYDFVSEPKIRAGRVTDTISIILHRTEDIKINRVFLKLDLKPNDHFKTDLAIKKNLTKQDLLSYQFYLDDKFPVPHIWTTFFGKQLVEFYLGTYSRRKVELMLEVLKIEPRLIYDTKYTLPVTSILNWSSYLKYWLNKEKNEGRTQYDENGVEIFMGPFAN</sequence>
<dbReference type="Proteomes" id="UP000614460">
    <property type="component" value="Unassembled WGS sequence"/>
</dbReference>